<dbReference type="OrthoDB" id="9775513at2"/>
<dbReference type="Pfam" id="PF25988">
    <property type="entry name" value="HH_CyaD"/>
    <property type="match status" value="1"/>
</dbReference>
<dbReference type="Proteomes" id="UP000389128">
    <property type="component" value="Unassembled WGS sequence"/>
</dbReference>
<dbReference type="Gene3D" id="2.40.50.100">
    <property type="match status" value="1"/>
</dbReference>
<dbReference type="AlphaFoldDB" id="A0A6C2D7J8"/>
<keyword evidence="4 9" id="KW-1003">Cell membrane</keyword>
<evidence type="ECO:0000256" key="7">
    <source>
        <dbReference type="ARBA" id="ARBA00022989"/>
    </source>
</evidence>
<dbReference type="RefSeq" id="WP_148577605.1">
    <property type="nucleotide sequence ID" value="NZ_SDKK01000002.1"/>
</dbReference>
<feature type="domain" description="CyaD-like alpha-helical hairpin" evidence="11">
    <location>
        <begin position="131"/>
        <end position="326"/>
    </location>
</feature>
<proteinExistence type="inferred from homology"/>
<accession>A0A6C2D7J8</accession>
<evidence type="ECO:0000256" key="9">
    <source>
        <dbReference type="RuleBase" id="RU365093"/>
    </source>
</evidence>
<reference evidence="13 14" key="1">
    <citation type="submission" date="2019-01" db="EMBL/GenBank/DDBJ databases">
        <title>Zoogloea oleivorans genome sequencing and assembly.</title>
        <authorList>
            <person name="Tancsics A."/>
            <person name="Farkas M."/>
            <person name="Kriszt B."/>
            <person name="Maroti G."/>
            <person name="Horvath B."/>
        </authorList>
    </citation>
    <scope>NUCLEOTIDE SEQUENCE [LARGE SCALE GENOMIC DNA]</scope>
    <source>
        <strain evidence="13 14">Buc</strain>
    </source>
</reference>
<gene>
    <name evidence="13" type="ORF">ETQ85_03240</name>
</gene>
<keyword evidence="7" id="KW-1133">Transmembrane helix</keyword>
<dbReference type="NCBIfam" id="TIGR01843">
    <property type="entry name" value="type_I_hlyD"/>
    <property type="match status" value="1"/>
</dbReference>
<organism evidence="13 14">
    <name type="scientific">Zoogloea oleivorans</name>
    <dbReference type="NCBI Taxonomy" id="1552750"/>
    <lineage>
        <taxon>Bacteria</taxon>
        <taxon>Pseudomonadati</taxon>
        <taxon>Pseudomonadota</taxon>
        <taxon>Betaproteobacteria</taxon>
        <taxon>Rhodocyclales</taxon>
        <taxon>Zoogloeaceae</taxon>
        <taxon>Zoogloea</taxon>
    </lineage>
</organism>
<dbReference type="InterPro" id="IPR050739">
    <property type="entry name" value="MFP"/>
</dbReference>
<dbReference type="InterPro" id="IPR059040">
    <property type="entry name" value="HH_CyaD-like"/>
</dbReference>
<dbReference type="GO" id="GO:0005886">
    <property type="term" value="C:plasma membrane"/>
    <property type="evidence" value="ECO:0007669"/>
    <property type="project" value="UniProtKB-SubCell"/>
</dbReference>
<comment type="caution">
    <text evidence="13">The sequence shown here is derived from an EMBL/GenBank/DDBJ whole genome shotgun (WGS) entry which is preliminary data.</text>
</comment>
<dbReference type="InterPro" id="IPR006144">
    <property type="entry name" value="Secretion_HlyD_CS"/>
</dbReference>
<dbReference type="PRINTS" id="PR01490">
    <property type="entry name" value="RTXTOXIND"/>
</dbReference>
<dbReference type="SUPFAM" id="SSF111369">
    <property type="entry name" value="HlyD-like secretion proteins"/>
    <property type="match status" value="2"/>
</dbReference>
<evidence type="ECO:0000313" key="14">
    <source>
        <dbReference type="Proteomes" id="UP000389128"/>
    </source>
</evidence>
<evidence type="ECO:0000256" key="4">
    <source>
        <dbReference type="ARBA" id="ARBA00022475"/>
    </source>
</evidence>
<comment type="subcellular location">
    <subcellularLocation>
        <location evidence="1 9">Cell inner membrane</location>
        <topology evidence="1 9">Single-pass membrane protein</topology>
    </subcellularLocation>
</comment>
<evidence type="ECO:0000256" key="5">
    <source>
        <dbReference type="ARBA" id="ARBA00022519"/>
    </source>
</evidence>
<feature type="domain" description="AprE-like beta-barrel" evidence="12">
    <location>
        <begin position="364"/>
        <end position="453"/>
    </location>
</feature>
<evidence type="ECO:0000256" key="3">
    <source>
        <dbReference type="ARBA" id="ARBA00022448"/>
    </source>
</evidence>
<sequence>MGSLKLRFLALGDLFARYGLVFRHAWAARAQLDPPRRLPHEAQFLPAALALQETPVSPVPRVTMWMLIGFAVLTLVWAVFGRIDVVASAQGKIVPNDRIKTIQPFETSTVRAIHVSDGQIVKAGDVLVDLDATSASADQARLRSDLAVARLQVARAKALLAAIDGGGSLRLVHPEGVDDALFQQGQRLLLGQHGELLAKQNRIDADIARREAELRSTQELVKKLEQTAPIARQRAQDFKNLVDENFVSRHGYLEREQVRIEQEGDLANQRSRLKEIEASLRETKGQRTELIAETRRLSLDSINDGQQKVGSLEQELVKADTRGRLMQLTAPVDGTVQQLAIHTQGGVVTPAQPLMVIVPKDNPLEVEAFIENKDIGFVKGGQDAEVKVETFQYTKYGTIHAGVTSVSHDAINDEKRGLIYSARVKMERASMSVDGTQVQLSPGMAVTVEIKTGKRRVIEYFLSPLLQATRESLRER</sequence>
<keyword evidence="8" id="KW-0472">Membrane</keyword>
<evidence type="ECO:0000313" key="13">
    <source>
        <dbReference type="EMBL" id="TYC61682.1"/>
    </source>
</evidence>
<dbReference type="GO" id="GO:0009306">
    <property type="term" value="P:protein secretion"/>
    <property type="evidence" value="ECO:0007669"/>
    <property type="project" value="InterPro"/>
</dbReference>
<evidence type="ECO:0000256" key="8">
    <source>
        <dbReference type="ARBA" id="ARBA00023136"/>
    </source>
</evidence>
<evidence type="ECO:0000259" key="12">
    <source>
        <dbReference type="Pfam" id="PF26002"/>
    </source>
</evidence>
<evidence type="ECO:0000256" key="1">
    <source>
        <dbReference type="ARBA" id="ARBA00004377"/>
    </source>
</evidence>
<feature type="coiled-coil region" evidence="10">
    <location>
        <begin position="266"/>
        <end position="293"/>
    </location>
</feature>
<evidence type="ECO:0000256" key="6">
    <source>
        <dbReference type="ARBA" id="ARBA00022692"/>
    </source>
</evidence>
<evidence type="ECO:0000259" key="11">
    <source>
        <dbReference type="Pfam" id="PF25988"/>
    </source>
</evidence>
<comment type="similarity">
    <text evidence="2 9">Belongs to the membrane fusion protein (MFP) (TC 8.A.1) family.</text>
</comment>
<evidence type="ECO:0000256" key="2">
    <source>
        <dbReference type="ARBA" id="ARBA00009477"/>
    </source>
</evidence>
<keyword evidence="6" id="KW-0812">Transmembrane</keyword>
<protein>
    <recommendedName>
        <fullName evidence="9">Membrane fusion protein (MFP) family protein</fullName>
    </recommendedName>
</protein>
<dbReference type="InterPro" id="IPR058982">
    <property type="entry name" value="Beta-barrel_AprE"/>
</dbReference>
<dbReference type="PANTHER" id="PTHR30386">
    <property type="entry name" value="MEMBRANE FUSION SUBUNIT OF EMRAB-TOLC MULTIDRUG EFFLUX PUMP"/>
    <property type="match status" value="1"/>
</dbReference>
<dbReference type="PANTHER" id="PTHR30386:SF27">
    <property type="entry name" value="MEMBRANE FUSION PROTEIN (MFP) FAMILY PROTEIN"/>
    <property type="match status" value="1"/>
</dbReference>
<dbReference type="PROSITE" id="PS00543">
    <property type="entry name" value="HLYD_FAMILY"/>
    <property type="match status" value="1"/>
</dbReference>
<name>A0A6C2D7J8_9RHOO</name>
<dbReference type="Pfam" id="PF26002">
    <property type="entry name" value="Beta-barrel_AprE"/>
    <property type="match status" value="1"/>
</dbReference>
<keyword evidence="10" id="KW-0175">Coiled coil</keyword>
<dbReference type="Gene3D" id="2.40.30.170">
    <property type="match status" value="1"/>
</dbReference>
<keyword evidence="5 9" id="KW-0997">Cell inner membrane</keyword>
<keyword evidence="3 9" id="KW-0813">Transport</keyword>
<keyword evidence="14" id="KW-1185">Reference proteome</keyword>
<evidence type="ECO:0000256" key="10">
    <source>
        <dbReference type="SAM" id="Coils"/>
    </source>
</evidence>
<dbReference type="InterPro" id="IPR010129">
    <property type="entry name" value="T1SS_HlyD"/>
</dbReference>
<dbReference type="EMBL" id="SDKK01000002">
    <property type="protein sequence ID" value="TYC61682.1"/>
    <property type="molecule type" value="Genomic_DNA"/>
</dbReference>